<evidence type="ECO:0000313" key="1">
    <source>
        <dbReference type="EMBL" id="EQD63271.1"/>
    </source>
</evidence>
<comment type="caution">
    <text evidence="1">The sequence shown here is derived from an EMBL/GenBank/DDBJ whole genome shotgun (WGS) entry which is preliminary data.</text>
</comment>
<dbReference type="SUPFAM" id="SSF53474">
    <property type="entry name" value="alpha/beta-Hydrolases"/>
    <property type="match status" value="1"/>
</dbReference>
<organism evidence="1">
    <name type="scientific">mine drainage metagenome</name>
    <dbReference type="NCBI Taxonomy" id="410659"/>
    <lineage>
        <taxon>unclassified sequences</taxon>
        <taxon>metagenomes</taxon>
        <taxon>ecological metagenomes</taxon>
    </lineage>
</organism>
<dbReference type="EMBL" id="AUZX01006558">
    <property type="protein sequence ID" value="EQD63271.1"/>
    <property type="molecule type" value="Genomic_DNA"/>
</dbReference>
<feature type="non-terminal residue" evidence="1">
    <location>
        <position position="1"/>
    </location>
</feature>
<keyword evidence="1" id="KW-0645">Protease</keyword>
<dbReference type="Gene3D" id="3.40.50.1820">
    <property type="entry name" value="alpha/beta hydrolase"/>
    <property type="match status" value="1"/>
</dbReference>
<accession>T1ARS0</accession>
<keyword evidence="1" id="KW-0378">Hydrolase</keyword>
<proteinExistence type="predicted"/>
<reference evidence="1" key="1">
    <citation type="submission" date="2013-08" db="EMBL/GenBank/DDBJ databases">
        <authorList>
            <person name="Mendez C."/>
            <person name="Richter M."/>
            <person name="Ferrer M."/>
            <person name="Sanchez J."/>
        </authorList>
    </citation>
    <scope>NUCLEOTIDE SEQUENCE</scope>
</reference>
<dbReference type="InterPro" id="IPR029058">
    <property type="entry name" value="AB_hydrolase_fold"/>
</dbReference>
<name>T1ARS0_9ZZZZ</name>
<protein>
    <submittedName>
        <fullName evidence="1">Peptidase S10 serine carboxypeptidase</fullName>
    </submittedName>
</protein>
<reference evidence="1" key="2">
    <citation type="journal article" date="2014" name="ISME J.">
        <title>Microbial stratification in low pH oxic and suboxic macroscopic growths along an acid mine drainage.</title>
        <authorList>
            <person name="Mendez-Garcia C."/>
            <person name="Mesa V."/>
            <person name="Sprenger R.R."/>
            <person name="Richter M."/>
            <person name="Diez M.S."/>
            <person name="Solano J."/>
            <person name="Bargiela R."/>
            <person name="Golyshina O.V."/>
            <person name="Manteca A."/>
            <person name="Ramos J.L."/>
            <person name="Gallego J.R."/>
            <person name="Llorente I."/>
            <person name="Martins Dos Santos V.A."/>
            <person name="Jensen O.N."/>
            <person name="Pelaez A.I."/>
            <person name="Sanchez J."/>
            <person name="Ferrer M."/>
        </authorList>
    </citation>
    <scope>NUCLEOTIDE SEQUENCE</scope>
</reference>
<dbReference type="GO" id="GO:0004180">
    <property type="term" value="F:carboxypeptidase activity"/>
    <property type="evidence" value="ECO:0007669"/>
    <property type="project" value="UniProtKB-KW"/>
</dbReference>
<gene>
    <name evidence="1" type="ORF">B1A_09218</name>
</gene>
<keyword evidence="1" id="KW-0121">Carboxypeptidase</keyword>
<sequence length="332" mass="37919">FLSRFHRWNSPKYLYGESYGTPRSAALIYDLEVNDDVDFNGVIMQSQILNFDLSADDPQHNPGIELPYEIALPSMAATAWYHHALPAEPAHLRPFLKKVERFAMGRYADALAQGADLPRAQERSIAARMHRYIGLPVPYLLKADLQVSGLMFEHELLNSYDETTGRLDTRFDGPSIDPLNEHAQYDPQAAAISSAYVAAFNTYASADLHYKTSLEYLPEINISDWQMKHRPPNASMKLPIDVNVMPDLAYAMKYNPDLKIMLNGGYFDLATPFYEGWYEMHHLQIPRSLDKNIQYHYYKSGHMIYVRVADLKKLHANVVAFIRQTDNLGGRS</sequence>
<dbReference type="AlphaFoldDB" id="T1ARS0"/>